<dbReference type="GeneID" id="1449897"/>
<keyword evidence="1" id="KW-0812">Transmembrane</keyword>
<protein>
    <submittedName>
        <fullName evidence="2">Uncharacterized protein</fullName>
    </submittedName>
</protein>
<dbReference type="RefSeq" id="NP_048151.1">
    <property type="nucleotide sequence ID" value="NC_001993.1"/>
</dbReference>
<organismHost>
    <name type="scientific">Melanoplus sanguinipes</name>
    <name type="common">Migratory grasshopper</name>
    <dbReference type="NCBI Taxonomy" id="65742"/>
</organismHost>
<sequence>MIQNAYYILNHIEKKNIIYLVIIIVDLVQMLFIILEMIYYQGMKQMYIVFFMILHIIFIKIKNVGKKLIKYYIKIY</sequence>
<evidence type="ECO:0000256" key="1">
    <source>
        <dbReference type="SAM" id="Phobius"/>
    </source>
</evidence>
<evidence type="ECO:0000313" key="2">
    <source>
        <dbReference type="EMBL" id="AAC97634.1"/>
    </source>
</evidence>
<feature type="transmembrane region" description="Helical" evidence="1">
    <location>
        <begin position="17"/>
        <end position="40"/>
    </location>
</feature>
<keyword evidence="1" id="KW-0472">Membrane</keyword>
<dbReference type="EMBL" id="AF063866">
    <property type="protein sequence ID" value="AAC97634.1"/>
    <property type="molecule type" value="Genomic_DNA"/>
</dbReference>
<keyword evidence="1" id="KW-1133">Transmembrane helix</keyword>
<dbReference type="KEGG" id="vg:1449897"/>
<organism evidence="2 3">
    <name type="scientific">Melanoplus sanguinipes entomopoxvirus</name>
    <name type="common">MsEPV</name>
    <dbReference type="NCBI Taxonomy" id="83191"/>
    <lineage>
        <taxon>Viruses</taxon>
        <taxon>Varidnaviria</taxon>
        <taxon>Bamfordvirae</taxon>
        <taxon>Nucleocytoviricota</taxon>
        <taxon>Pokkesviricetes</taxon>
        <taxon>Chitovirales</taxon>
        <taxon>Poxviridae</taxon>
        <taxon>Entomopoxvirinae</taxon>
        <taxon>Deltaentomopoxvirus</taxon>
        <taxon>Deltaentomopoxvirus msanguinipes</taxon>
    </lineage>
</organism>
<gene>
    <name evidence="2" type="primary">MSV080</name>
</gene>
<name>Q9YW12_MSEPV</name>
<dbReference type="PIR" id="T28241">
    <property type="entry name" value="T28241"/>
</dbReference>
<reference evidence="2 3" key="1">
    <citation type="journal article" date="1999" name="J. Virol.">
        <title>The genome of Melanoplus sanguinipes entomopoxvirus.</title>
        <authorList>
            <person name="Afonso C.L."/>
            <person name="Tulman E.R."/>
            <person name="Lu Z."/>
            <person name="Oma E."/>
            <person name="Kutish G.F."/>
            <person name="Rock D.L."/>
        </authorList>
    </citation>
    <scope>NUCLEOTIDE SEQUENCE [LARGE SCALE GENOMIC DNA]</scope>
    <source>
        <strain evidence="2">Tucson</strain>
    </source>
</reference>
<evidence type="ECO:0000313" key="3">
    <source>
        <dbReference type="Proteomes" id="UP000172353"/>
    </source>
</evidence>
<keyword evidence="3" id="KW-1185">Reference proteome</keyword>
<dbReference type="Proteomes" id="UP000172353">
    <property type="component" value="Segment"/>
</dbReference>
<feature type="transmembrane region" description="Helical" evidence="1">
    <location>
        <begin position="46"/>
        <end position="65"/>
    </location>
</feature>
<accession>Q9YW12</accession>
<proteinExistence type="predicted"/>